<feature type="domain" description="Pesticidal crystal protein Cry22Aa Ig-like" evidence="1">
    <location>
        <begin position="148"/>
        <end position="219"/>
    </location>
</feature>
<comment type="caution">
    <text evidence="2">The sequence shown here is derived from an EMBL/GenBank/DDBJ whole genome shotgun (WGS) entry which is preliminary data.</text>
</comment>
<dbReference type="PANTHER" id="PTHR24273">
    <property type="entry name" value="FI04643P-RELATED"/>
    <property type="match status" value="1"/>
</dbReference>
<keyword evidence="3" id="KW-1185">Reference proteome</keyword>
<feature type="domain" description="Pesticidal crystal protein Cry22Aa Ig-like" evidence="1">
    <location>
        <begin position="227"/>
        <end position="297"/>
    </location>
</feature>
<accession>A0A2S7N259</accession>
<evidence type="ECO:0000313" key="3">
    <source>
        <dbReference type="Proteomes" id="UP000239663"/>
    </source>
</evidence>
<proteinExistence type="predicted"/>
<dbReference type="EMBL" id="PKOZ01000002">
    <property type="protein sequence ID" value="PQD96182.1"/>
    <property type="molecule type" value="Genomic_DNA"/>
</dbReference>
<name>A0A2S7N259_9BACI</name>
<feature type="domain" description="Pesticidal crystal protein Cry22Aa Ig-like" evidence="1">
    <location>
        <begin position="386"/>
        <end position="461"/>
    </location>
</feature>
<dbReference type="Pfam" id="PF16403">
    <property type="entry name" value="Bact_surface_Ig-like"/>
    <property type="match status" value="6"/>
</dbReference>
<dbReference type="Proteomes" id="UP000239663">
    <property type="component" value="Unassembled WGS sequence"/>
</dbReference>
<reference evidence="2 3" key="1">
    <citation type="submission" date="2017-12" db="EMBL/GenBank/DDBJ databases">
        <title>Taxonomic description and draft genome of Pradoshia cofamensis Gen. nov., sp. nov., a thermotolerant bacillale isolated from anterior gut of earthworm Eisenia fetida.</title>
        <authorList>
            <person name="Saha T."/>
            <person name="Chakraborty R."/>
        </authorList>
    </citation>
    <scope>NUCLEOTIDE SEQUENCE [LARGE SCALE GENOMIC DNA]</scope>
    <source>
        <strain evidence="2 3">EAG3</strain>
    </source>
</reference>
<dbReference type="InterPro" id="IPR032179">
    <property type="entry name" value="Cry22Aa_Ig-like"/>
</dbReference>
<evidence type="ECO:0000259" key="1">
    <source>
        <dbReference type="Pfam" id="PF16403"/>
    </source>
</evidence>
<feature type="domain" description="Pesticidal crystal protein Cry22Aa Ig-like" evidence="1">
    <location>
        <begin position="305"/>
        <end position="378"/>
    </location>
</feature>
<dbReference type="PANTHER" id="PTHR24273:SF32">
    <property type="entry name" value="HYALIN"/>
    <property type="match status" value="1"/>
</dbReference>
<evidence type="ECO:0000313" key="2">
    <source>
        <dbReference type="EMBL" id="PQD96182.1"/>
    </source>
</evidence>
<gene>
    <name evidence="2" type="ORF">CYL18_06175</name>
</gene>
<dbReference type="AlphaFoldDB" id="A0A2S7N259"/>
<organism evidence="2 3">
    <name type="scientific">Pradoshia eiseniae</name>
    <dbReference type="NCBI Taxonomy" id="2064768"/>
    <lineage>
        <taxon>Bacteria</taxon>
        <taxon>Bacillati</taxon>
        <taxon>Bacillota</taxon>
        <taxon>Bacilli</taxon>
        <taxon>Bacillales</taxon>
        <taxon>Bacillaceae</taxon>
        <taxon>Pradoshia</taxon>
    </lineage>
</organism>
<dbReference type="InterPro" id="IPR013783">
    <property type="entry name" value="Ig-like_fold"/>
</dbReference>
<feature type="domain" description="Pesticidal crystal protein Cry22Aa Ig-like" evidence="1">
    <location>
        <begin position="70"/>
        <end position="140"/>
    </location>
</feature>
<sequence length="481" mass="52669">MGYSFNPKTGVKATDNAAGNLTSKIKVSGKVNTKKVGKYKITYIVTDKAKNTSKITRTITVKKDTTKPNITGALNKTIYMGYSFNPKTSVKAIDNVDGNITSKIKVSGKFNVNEVGIYKLKYSVVDKTKNKTTVTRIITVKKDTEKPKITGASNKTINYGDSFNPKKGVKATDNIDGTITSLMKIKGTVKTKQVGTYKLTYTVKDKTGNQTIVIRKVHVVDKVSPILTGISDLTISAGGTFNPLAGIKANDAADGNLTANIKVEGKINLNKPGTYHLTYTVRDKSGNLTTANRRVKVVDRTAPVISGAETKMLQMFDTFDPMEGVRATDNCDGDLTSKIELEFDGFVDTTSVGSSWVLIYTVTDEAQNTAVMERWVEVTHRKAIVEGLKDVIISLGESFDPFEGVKATDKATGKDILSYLVVDSEVYRKIIEDNKAGTYSLEYWLRDDKGYSDRFTRKVTVVDNGLPKGKERRAIKSTVSS</sequence>
<protein>
    <recommendedName>
        <fullName evidence="1">Pesticidal crystal protein Cry22Aa Ig-like domain-containing protein</fullName>
    </recommendedName>
</protein>
<dbReference type="Gene3D" id="2.60.40.10">
    <property type="entry name" value="Immunoglobulins"/>
    <property type="match status" value="6"/>
</dbReference>
<dbReference type="OrthoDB" id="2487348at2"/>
<feature type="domain" description="Pesticidal crystal protein Cry22Aa Ig-like" evidence="1">
    <location>
        <begin position="2"/>
        <end position="61"/>
    </location>
</feature>